<accession>A0ABT5UHL0</accession>
<organism evidence="2 3">
    <name type="scientific">Spartinivicinus poritis</name>
    <dbReference type="NCBI Taxonomy" id="2994640"/>
    <lineage>
        <taxon>Bacteria</taxon>
        <taxon>Pseudomonadati</taxon>
        <taxon>Pseudomonadota</taxon>
        <taxon>Gammaproteobacteria</taxon>
        <taxon>Oceanospirillales</taxon>
        <taxon>Zooshikellaceae</taxon>
        <taxon>Spartinivicinus</taxon>
    </lineage>
</organism>
<protein>
    <submittedName>
        <fullName evidence="2">Uncharacterized protein</fullName>
    </submittedName>
</protein>
<evidence type="ECO:0000313" key="3">
    <source>
        <dbReference type="Proteomes" id="UP001528823"/>
    </source>
</evidence>
<feature type="compositionally biased region" description="Polar residues" evidence="1">
    <location>
        <begin position="58"/>
        <end position="69"/>
    </location>
</feature>
<keyword evidence="3" id="KW-1185">Reference proteome</keyword>
<name>A0ABT5UHL0_9GAMM</name>
<evidence type="ECO:0000313" key="2">
    <source>
        <dbReference type="EMBL" id="MDE1465481.1"/>
    </source>
</evidence>
<comment type="caution">
    <text evidence="2">The sequence shown here is derived from an EMBL/GenBank/DDBJ whole genome shotgun (WGS) entry which is preliminary data.</text>
</comment>
<dbReference type="EMBL" id="JAPMOU010000065">
    <property type="protein sequence ID" value="MDE1465481.1"/>
    <property type="molecule type" value="Genomic_DNA"/>
</dbReference>
<dbReference type="Proteomes" id="UP001528823">
    <property type="component" value="Unassembled WGS sequence"/>
</dbReference>
<gene>
    <name evidence="2" type="ORF">ORQ98_26320</name>
</gene>
<evidence type="ECO:0000256" key="1">
    <source>
        <dbReference type="SAM" id="MobiDB-lite"/>
    </source>
</evidence>
<sequence>MNTAFNITTHYLTVGLLSIVISGCGTGSKSYRPVGASEPANVVVQTKKPTPTRQPQPASSQPETQPLQRTESDVHYIRPGQSAPGYREPTTSRRPPPSSATRQPFNDRPSSYTINKISKTVAVHCTKQQLSQPLQLNRGSTQQTFCSYQFPKHCGNHRFSLIESGAKQILVYHDQQLQLNLLDSLSLSNQSKAGVWDLDDYVSSAVRDVSSLFSGRQDQLVGRIIQASARDKQQLASNYMRAISQTASCF</sequence>
<dbReference type="RefSeq" id="WP_274691787.1">
    <property type="nucleotide sequence ID" value="NZ_JAPMOU010000065.1"/>
</dbReference>
<proteinExistence type="predicted"/>
<reference evidence="2 3" key="1">
    <citation type="submission" date="2022-11" db="EMBL/GenBank/DDBJ databases">
        <title>Spartinivicinus poritis sp. nov., isolated from scleractinian coral Porites lutea.</title>
        <authorList>
            <person name="Zhang G."/>
            <person name="Cai L."/>
            <person name="Wei Q."/>
        </authorList>
    </citation>
    <scope>NUCLEOTIDE SEQUENCE [LARGE SCALE GENOMIC DNA]</scope>
    <source>
        <strain evidence="2 3">A2-2</strain>
    </source>
</reference>
<feature type="region of interest" description="Disordered" evidence="1">
    <location>
        <begin position="40"/>
        <end position="112"/>
    </location>
</feature>
<feature type="compositionally biased region" description="Low complexity" evidence="1">
    <location>
        <begin position="45"/>
        <end position="57"/>
    </location>
</feature>